<feature type="chain" id="PRO_5030601660" evidence="1">
    <location>
        <begin position="30"/>
        <end position="145"/>
    </location>
</feature>
<evidence type="ECO:0000313" key="3">
    <source>
        <dbReference type="Proteomes" id="UP000450676"/>
    </source>
</evidence>
<keyword evidence="3" id="KW-1185">Reference proteome</keyword>
<sequence>MKSMGWRATFASAAVLAGLAGAAIGMATAAQDGPGAAYLNGGAGEEERQELQQQGAGYTLLLRFANRGSGAYRADVDVEIRDAKGAAQLQLAQAGPLLYVRLPSGSYQITARAAGQTQTRRISVADGAQRELVLYWAAPPDEQEP</sequence>
<keyword evidence="2" id="KW-0121">Carboxypeptidase</keyword>
<name>A0A7X4HCV1_9BURK</name>
<dbReference type="Proteomes" id="UP000450676">
    <property type="component" value="Unassembled WGS sequence"/>
</dbReference>
<dbReference type="RefSeq" id="WP_161072915.1">
    <property type="nucleotide sequence ID" value="NZ_WWCU01000015.1"/>
</dbReference>
<keyword evidence="2" id="KW-0645">Protease</keyword>
<reference evidence="2 3" key="1">
    <citation type="submission" date="2019-12" db="EMBL/GenBank/DDBJ databases">
        <title>Novel species isolated from a subtropical stream in China.</title>
        <authorList>
            <person name="Lu H."/>
        </authorList>
    </citation>
    <scope>NUCLEOTIDE SEQUENCE [LARGE SCALE GENOMIC DNA]</scope>
    <source>
        <strain evidence="2 3">FT127W</strain>
    </source>
</reference>
<dbReference type="EMBL" id="WWCU01000015">
    <property type="protein sequence ID" value="MYN08599.1"/>
    <property type="molecule type" value="Genomic_DNA"/>
</dbReference>
<gene>
    <name evidence="2" type="ORF">GTP77_14765</name>
</gene>
<keyword evidence="2" id="KW-0378">Hydrolase</keyword>
<protein>
    <submittedName>
        <fullName evidence="2">Carboxypeptidase regulatory-like domain-containing protein</fullName>
    </submittedName>
</protein>
<proteinExistence type="predicted"/>
<organism evidence="2 3">
    <name type="scientific">Pseudoduganella aquatica</name>
    <dbReference type="NCBI Taxonomy" id="2660641"/>
    <lineage>
        <taxon>Bacteria</taxon>
        <taxon>Pseudomonadati</taxon>
        <taxon>Pseudomonadota</taxon>
        <taxon>Betaproteobacteria</taxon>
        <taxon>Burkholderiales</taxon>
        <taxon>Oxalobacteraceae</taxon>
        <taxon>Telluria group</taxon>
        <taxon>Pseudoduganella</taxon>
    </lineage>
</organism>
<evidence type="ECO:0000313" key="2">
    <source>
        <dbReference type="EMBL" id="MYN08599.1"/>
    </source>
</evidence>
<dbReference type="AlphaFoldDB" id="A0A7X4HCV1"/>
<evidence type="ECO:0000256" key="1">
    <source>
        <dbReference type="SAM" id="SignalP"/>
    </source>
</evidence>
<dbReference type="GO" id="GO:0004180">
    <property type="term" value="F:carboxypeptidase activity"/>
    <property type="evidence" value="ECO:0007669"/>
    <property type="project" value="UniProtKB-KW"/>
</dbReference>
<accession>A0A7X4HCV1</accession>
<keyword evidence="1" id="KW-0732">Signal</keyword>
<comment type="caution">
    <text evidence="2">The sequence shown here is derived from an EMBL/GenBank/DDBJ whole genome shotgun (WGS) entry which is preliminary data.</text>
</comment>
<feature type="signal peptide" evidence="1">
    <location>
        <begin position="1"/>
        <end position="29"/>
    </location>
</feature>